<dbReference type="InterPro" id="IPR010730">
    <property type="entry name" value="HET"/>
</dbReference>
<evidence type="ECO:0000313" key="6">
    <source>
        <dbReference type="EMBL" id="KAF0323866.1"/>
    </source>
</evidence>
<evidence type="ECO:0000256" key="3">
    <source>
        <dbReference type="PROSITE-ProRule" id="PRU00023"/>
    </source>
</evidence>
<feature type="domain" description="Heterokaryon incompatibility" evidence="5">
    <location>
        <begin position="58"/>
        <end position="220"/>
    </location>
</feature>
<feature type="repeat" description="ANK" evidence="3">
    <location>
        <begin position="906"/>
        <end position="938"/>
    </location>
</feature>
<dbReference type="PROSITE" id="PS50297">
    <property type="entry name" value="ANK_REP_REGION"/>
    <property type="match status" value="6"/>
</dbReference>
<dbReference type="InterPro" id="IPR002110">
    <property type="entry name" value="Ankyrin_rpt"/>
</dbReference>
<feature type="region of interest" description="Disordered" evidence="4">
    <location>
        <begin position="297"/>
        <end position="351"/>
    </location>
</feature>
<feature type="region of interest" description="Disordered" evidence="4">
    <location>
        <begin position="713"/>
        <end position="733"/>
    </location>
</feature>
<feature type="repeat" description="ANK" evidence="3">
    <location>
        <begin position="976"/>
        <end position="1009"/>
    </location>
</feature>
<evidence type="ECO:0000256" key="1">
    <source>
        <dbReference type="ARBA" id="ARBA00022737"/>
    </source>
</evidence>
<keyword evidence="7" id="KW-1185">Reference proteome</keyword>
<dbReference type="Gene3D" id="1.25.40.20">
    <property type="entry name" value="Ankyrin repeat-containing domain"/>
    <property type="match status" value="3"/>
</dbReference>
<sequence length="1152" mass="125755">MAGFDYTALGERDFRILSLAPGKFDEPLKGELVVRPIDPYIDEASKHDGGLPESADSYEAVSYVWGSTDRPRSITISSTEVSITENLFTCLKRVRLQDSPRQLWVDALCINQANADEKQAQVMLMHDVYVSARGTLAYLGEEADGSSGAMDLIERYWRVSIPKELNAGARAFLEDSLGKPVPDAPTGAEAELPAEGDKRWLAVSRFWNRAWFKRVWIVQEFILARDVLMICGEKTVNWAQLWPATIALEEPESPPWPLIDEKGEEVESAADLMANMAQRLRFYQLGAMRGNAQEDGCCGDDDEHDHEHGDGCCGGDDEHEHDHEGHDHGKEGAEGSEEEWESEDEDDDPKRSTELLSLLLSFREVEATDPRDYYFALLGLAADGDREEFRPDYSEKFEETALRFGRTLFHEPFSEELLDHAGIAEHLNGSTNQFPSWLPDFRRHWHRMTVADAAESEAAGETDFDFGFDPNDDEDVLLLKGVKVDTITQMSGVPRAAHLHADRPSIWVKKDILTLSKILEKIPGFEKATYPTGESGLEAVLRTLTFFRAEAEEDEVPMATLKLAYRFCTAVEEDDLDPERAERDVLRREIELAGRSAEEANEALVAAAQILINRVFTTRSALDLVLAKGVKYVAMVPDGCEAGDEVWVMKGCNAPFVLRKSAEREGLRRIVGTASKMGSSSLVKMMRSFKQQQARSQLSHWTYQITNRTSNFSTYTANKMPSSKGKPTDPELREEIKEEIKQEPNKSGGGEGQWSAWKASKLAKEYEKQGGDYENEAGSKNEPKKGEPEKKSELNYIKSHPRSYLFRGNSLSTSSLNMQGITEEDISEDIQPDEDDCWTPLQKAARDGDLPAVRLALAFGADINAPPQGYYGRTALQAACLGSHANVVSALLDAGADVDAAPGNNDARNALQIASGQPDISIVRMLLDNGADVNAPATRYCGATALQSACSAGLTDVVALLLDHGADVNATPAKTAGRTALQAAAAHGFAGILRTLLRDHGADVNAPACRHKGFTALQVAALHGNEGMVATLLGAGADVNAEGSRFKGGRALHAAAEGGHVRVCEMLLDAGAEIEAGSGGWTGGGGGQTALQGAAARGHGAVVRVLRDRGATGMEGGGTFLFDREFDFLGDMQQIRWDSGHGRSSGGWLTWS</sequence>
<dbReference type="SUPFAM" id="SSF48403">
    <property type="entry name" value="Ankyrin repeat"/>
    <property type="match status" value="1"/>
</dbReference>
<proteinExistence type="predicted"/>
<feature type="repeat" description="ANK" evidence="3">
    <location>
        <begin position="941"/>
        <end position="973"/>
    </location>
</feature>
<dbReference type="PRINTS" id="PR01415">
    <property type="entry name" value="ANKYRIN"/>
</dbReference>
<dbReference type="PROSITE" id="PS50088">
    <property type="entry name" value="ANK_REPEAT"/>
    <property type="match status" value="7"/>
</dbReference>
<protein>
    <submittedName>
        <fullName evidence="6">Ankyrin and het domain protein</fullName>
    </submittedName>
</protein>
<dbReference type="Proteomes" id="UP000434172">
    <property type="component" value="Unassembled WGS sequence"/>
</dbReference>
<feature type="repeat" description="ANK" evidence="3">
    <location>
        <begin position="836"/>
        <end position="868"/>
    </location>
</feature>
<organism evidence="6 7">
    <name type="scientific">Colletotrichum asianum</name>
    <dbReference type="NCBI Taxonomy" id="702518"/>
    <lineage>
        <taxon>Eukaryota</taxon>
        <taxon>Fungi</taxon>
        <taxon>Dikarya</taxon>
        <taxon>Ascomycota</taxon>
        <taxon>Pezizomycotina</taxon>
        <taxon>Sordariomycetes</taxon>
        <taxon>Hypocreomycetidae</taxon>
        <taxon>Glomerellales</taxon>
        <taxon>Glomerellaceae</taxon>
        <taxon>Colletotrichum</taxon>
        <taxon>Colletotrichum gloeosporioides species complex</taxon>
    </lineage>
</organism>
<keyword evidence="1" id="KW-0677">Repeat</keyword>
<dbReference type="Pfam" id="PF12796">
    <property type="entry name" value="Ank_2"/>
    <property type="match status" value="3"/>
</dbReference>
<keyword evidence="2 3" id="KW-0040">ANK repeat</keyword>
<dbReference type="GO" id="GO:0085020">
    <property type="term" value="P:protein K6-linked ubiquitination"/>
    <property type="evidence" value="ECO:0007669"/>
    <property type="project" value="TreeGrafter"/>
</dbReference>
<gene>
    <name evidence="6" type="ORF">GQ607_008838</name>
</gene>
<comment type="caution">
    <text evidence="6">The sequence shown here is derived from an EMBL/GenBank/DDBJ whole genome shotgun (WGS) entry which is preliminary data.</text>
</comment>
<dbReference type="AlphaFoldDB" id="A0A8H3W7K2"/>
<feature type="repeat" description="ANK" evidence="3">
    <location>
        <begin position="1047"/>
        <end position="1079"/>
    </location>
</feature>
<accession>A0A8H3W7K2</accession>
<dbReference type="OrthoDB" id="1262810at2759"/>
<feature type="compositionally biased region" description="Acidic residues" evidence="4">
    <location>
        <begin position="334"/>
        <end position="347"/>
    </location>
</feature>
<feature type="region of interest" description="Disordered" evidence="4">
    <location>
        <begin position="768"/>
        <end position="793"/>
    </location>
</feature>
<reference evidence="6 7" key="1">
    <citation type="submission" date="2019-12" db="EMBL/GenBank/DDBJ databases">
        <title>A genome sequence resource for the geographically widespread anthracnose pathogen Colletotrichum asianum.</title>
        <authorList>
            <person name="Meng Y."/>
        </authorList>
    </citation>
    <scope>NUCLEOTIDE SEQUENCE [LARGE SCALE GENOMIC DNA]</scope>
    <source>
        <strain evidence="6 7">ICMP 18580</strain>
    </source>
</reference>
<feature type="compositionally biased region" description="Basic and acidic residues" evidence="4">
    <location>
        <begin position="305"/>
        <end position="333"/>
    </location>
</feature>
<evidence type="ECO:0000256" key="4">
    <source>
        <dbReference type="SAM" id="MobiDB-lite"/>
    </source>
</evidence>
<dbReference type="PANTHER" id="PTHR24171">
    <property type="entry name" value="ANKYRIN REPEAT DOMAIN-CONTAINING PROTEIN 39-RELATED"/>
    <property type="match status" value="1"/>
</dbReference>
<name>A0A8H3W7K2_9PEZI</name>
<evidence type="ECO:0000259" key="5">
    <source>
        <dbReference type="Pfam" id="PF06985"/>
    </source>
</evidence>
<dbReference type="InterPro" id="IPR036770">
    <property type="entry name" value="Ankyrin_rpt-contain_sf"/>
</dbReference>
<dbReference type="GO" id="GO:0004842">
    <property type="term" value="F:ubiquitin-protein transferase activity"/>
    <property type="evidence" value="ECO:0007669"/>
    <property type="project" value="TreeGrafter"/>
</dbReference>
<evidence type="ECO:0000256" key="2">
    <source>
        <dbReference type="ARBA" id="ARBA00023043"/>
    </source>
</evidence>
<dbReference type="Pfam" id="PF06985">
    <property type="entry name" value="HET"/>
    <property type="match status" value="1"/>
</dbReference>
<dbReference type="SMART" id="SM00248">
    <property type="entry name" value="ANK"/>
    <property type="match status" value="8"/>
</dbReference>
<feature type="repeat" description="ANK" evidence="3">
    <location>
        <begin position="1012"/>
        <end position="1044"/>
    </location>
</feature>
<dbReference type="EMBL" id="WOWK01000048">
    <property type="protein sequence ID" value="KAF0323866.1"/>
    <property type="molecule type" value="Genomic_DNA"/>
</dbReference>
<evidence type="ECO:0000313" key="7">
    <source>
        <dbReference type="Proteomes" id="UP000434172"/>
    </source>
</evidence>
<feature type="repeat" description="ANK" evidence="3">
    <location>
        <begin position="871"/>
        <end position="903"/>
    </location>
</feature>
<dbReference type="PANTHER" id="PTHR24171:SF8">
    <property type="entry name" value="BRCA1-ASSOCIATED RING DOMAIN PROTEIN 1"/>
    <property type="match status" value="1"/>
</dbReference>
<dbReference type="Pfam" id="PF00023">
    <property type="entry name" value="Ank"/>
    <property type="match status" value="1"/>
</dbReference>